<dbReference type="InterPro" id="IPR006276">
    <property type="entry name" value="Cobalamin-indep_Met_synthase"/>
</dbReference>
<feature type="domain" description="Cobalamin-independent methionine synthase MetE N-terminal" evidence="15">
    <location>
        <begin position="4"/>
        <end position="315"/>
    </location>
</feature>
<feature type="binding site" evidence="10 11">
    <location>
        <begin position="435"/>
        <end position="437"/>
    </location>
    <ligand>
        <name>L-homocysteine</name>
        <dbReference type="ChEBI" id="CHEBI:58199"/>
    </ligand>
</feature>
<name>F0SZ12_SYNGF</name>
<dbReference type="Gene3D" id="3.20.20.210">
    <property type="match status" value="2"/>
</dbReference>
<dbReference type="HAMAP" id="MF_00172">
    <property type="entry name" value="Meth_synth"/>
    <property type="match status" value="1"/>
</dbReference>
<evidence type="ECO:0000256" key="2">
    <source>
        <dbReference type="ARBA" id="ARBA00004681"/>
    </source>
</evidence>
<evidence type="ECO:0000256" key="10">
    <source>
        <dbReference type="HAMAP-Rule" id="MF_00172"/>
    </source>
</evidence>
<comment type="similarity">
    <text evidence="3 10">Belongs to the vitamin-B12 independent methionine synthase family.</text>
</comment>
<dbReference type="CDD" id="cd03311">
    <property type="entry name" value="CIMS_C_terminal_like"/>
    <property type="match status" value="1"/>
</dbReference>
<comment type="function">
    <text evidence="1 10">Catalyzes the transfer of a methyl group from 5-methyltetrahydrofolate to homocysteine resulting in methionine formation.</text>
</comment>
<evidence type="ECO:0000256" key="13">
    <source>
        <dbReference type="PIRSR" id="PIRSR000382-3"/>
    </source>
</evidence>
<feature type="binding site" evidence="10">
    <location>
        <position position="731"/>
    </location>
    <ligand>
        <name>Zn(2+)</name>
        <dbReference type="ChEBI" id="CHEBI:29105"/>
        <note>catalytic</note>
    </ligand>
</feature>
<evidence type="ECO:0000256" key="3">
    <source>
        <dbReference type="ARBA" id="ARBA00009553"/>
    </source>
</evidence>
<reference evidence="16 17" key="1">
    <citation type="journal article" date="2011" name="Stand. Genomic Sci.">
        <title>Complete genome sequence of Syntrophobotulus glycolicus type strain (FlGlyR).</title>
        <authorList>
            <person name="Han C."/>
            <person name="Mwirichia R."/>
            <person name="Chertkov O."/>
            <person name="Held B."/>
            <person name="Lapidus A."/>
            <person name="Nolan M."/>
            <person name="Lucas S."/>
            <person name="Hammon N."/>
            <person name="Deshpande S."/>
            <person name="Cheng J.F."/>
            <person name="Tapia R."/>
            <person name="Goodwin L."/>
            <person name="Pitluck S."/>
            <person name="Huntemann M."/>
            <person name="Liolios K."/>
            <person name="Ivanova N."/>
            <person name="Pagani I."/>
            <person name="Mavromatis K."/>
            <person name="Ovchinikova G."/>
            <person name="Pati A."/>
            <person name="Chen A."/>
            <person name="Palaniappan K."/>
            <person name="Land M."/>
            <person name="Hauser L."/>
            <person name="Brambilla E.M."/>
            <person name="Rohde M."/>
            <person name="Spring S."/>
            <person name="Sikorski J."/>
            <person name="Goker M."/>
            <person name="Woyke T."/>
            <person name="Bristow J."/>
            <person name="Eisen J.A."/>
            <person name="Markowitz V."/>
            <person name="Hugenholtz P."/>
            <person name="Kyrpides N.C."/>
            <person name="Klenk H.P."/>
            <person name="Detter J.C."/>
        </authorList>
    </citation>
    <scope>NUCLEOTIDE SEQUENCE [LARGE SCALE GENOMIC DNA]</scope>
    <source>
        <strain evidence="17">DSM 8271 / FlGlyR</strain>
    </source>
</reference>
<feature type="binding site" evidence="10 11">
    <location>
        <position position="565"/>
    </location>
    <ligand>
        <name>5-methyltetrahydropteroyltri-L-glutamate</name>
        <dbReference type="ChEBI" id="CHEBI:58207"/>
    </ligand>
</feature>
<dbReference type="Proteomes" id="UP000007488">
    <property type="component" value="Chromosome"/>
</dbReference>
<dbReference type="PIRSF" id="PIRSF000382">
    <property type="entry name" value="MeTrfase_B12_ind"/>
    <property type="match status" value="1"/>
</dbReference>
<feature type="binding site" evidence="10 11">
    <location>
        <position position="488"/>
    </location>
    <ligand>
        <name>L-methionine</name>
        <dbReference type="ChEBI" id="CHEBI:57844"/>
    </ligand>
</feature>
<feature type="binding site" evidence="10 11">
    <location>
        <begin position="435"/>
        <end position="437"/>
    </location>
    <ligand>
        <name>L-methionine</name>
        <dbReference type="ChEBI" id="CHEBI:57844"/>
    </ligand>
</feature>
<accession>F0SZ12</accession>
<evidence type="ECO:0000256" key="1">
    <source>
        <dbReference type="ARBA" id="ARBA00002777"/>
    </source>
</evidence>
<dbReference type="Pfam" id="PF08267">
    <property type="entry name" value="Meth_synt_1"/>
    <property type="match status" value="1"/>
</dbReference>
<dbReference type="UniPathway" id="UPA00051">
    <property type="reaction ID" value="UER00082"/>
</dbReference>
<dbReference type="Pfam" id="PF01717">
    <property type="entry name" value="Meth_synt_2"/>
    <property type="match status" value="1"/>
</dbReference>
<evidence type="ECO:0000313" key="16">
    <source>
        <dbReference type="EMBL" id="ADY57130.1"/>
    </source>
</evidence>
<evidence type="ECO:0000256" key="8">
    <source>
        <dbReference type="ARBA" id="ARBA00022833"/>
    </source>
</evidence>
<feature type="binding site" evidence="10">
    <location>
        <position position="609"/>
    </location>
    <ligand>
        <name>5-methyltetrahydropteroyltri-L-glutamate</name>
        <dbReference type="ChEBI" id="CHEBI:58207"/>
    </ligand>
</feature>
<feature type="binding site" evidence="10 11">
    <location>
        <position position="603"/>
    </location>
    <ligand>
        <name>L-methionine</name>
        <dbReference type="ChEBI" id="CHEBI:57844"/>
    </ligand>
</feature>
<keyword evidence="7 10" id="KW-0479">Metal-binding</keyword>
<gene>
    <name evidence="10" type="primary">metE</name>
    <name evidence="16" type="ordered locus">Sgly_2860</name>
</gene>
<feature type="binding site" evidence="10">
    <location>
        <position position="115"/>
    </location>
    <ligand>
        <name>5-methyltetrahydropteroyltri-L-glutamate</name>
        <dbReference type="ChEBI" id="CHEBI:58207"/>
    </ligand>
</feature>
<proteinExistence type="inferred from homology"/>
<evidence type="ECO:0000259" key="14">
    <source>
        <dbReference type="Pfam" id="PF01717"/>
    </source>
</evidence>
<keyword evidence="6 10" id="KW-0808">Transferase</keyword>
<evidence type="ECO:0000256" key="5">
    <source>
        <dbReference type="ARBA" id="ARBA00022605"/>
    </source>
</evidence>
<dbReference type="EMBL" id="CP002547">
    <property type="protein sequence ID" value="ADY57130.1"/>
    <property type="molecule type" value="Genomic_DNA"/>
</dbReference>
<feature type="binding site" evidence="11">
    <location>
        <position position="19"/>
    </location>
    <ligand>
        <name>5-methyltetrahydropteroyltri-L-glutamate</name>
        <dbReference type="ChEBI" id="CHEBI:58207"/>
    </ligand>
</feature>
<dbReference type="NCBIfam" id="NF003556">
    <property type="entry name" value="PRK05222.1"/>
    <property type="match status" value="1"/>
</dbReference>
<feature type="active site" description="Proton donor" evidence="10 13">
    <location>
        <position position="699"/>
    </location>
</feature>
<feature type="binding site" evidence="10">
    <location>
        <position position="670"/>
    </location>
    <ligand>
        <name>Zn(2+)</name>
        <dbReference type="ChEBI" id="CHEBI:29105"/>
        <note>catalytic</note>
    </ligand>
</feature>
<dbReference type="KEGG" id="sgy:Sgly_2860"/>
<dbReference type="InterPro" id="IPR013215">
    <property type="entry name" value="Cbl-indep_Met_Synth_N"/>
</dbReference>
<feature type="binding site" evidence="10">
    <location>
        <position position="648"/>
    </location>
    <ligand>
        <name>Zn(2+)</name>
        <dbReference type="ChEBI" id="CHEBI:29105"/>
        <note>catalytic</note>
    </ligand>
</feature>
<dbReference type="OrthoDB" id="244285at2"/>
<dbReference type="GO" id="GO:0003871">
    <property type="term" value="F:5-methyltetrahydropteroyltriglutamate-homocysteine S-methyltransferase activity"/>
    <property type="evidence" value="ECO:0007669"/>
    <property type="project" value="UniProtKB-UniRule"/>
</dbReference>
<dbReference type="GO" id="GO:0032259">
    <property type="term" value="P:methylation"/>
    <property type="evidence" value="ECO:0007669"/>
    <property type="project" value="UniProtKB-KW"/>
</dbReference>
<evidence type="ECO:0000256" key="7">
    <source>
        <dbReference type="ARBA" id="ARBA00022723"/>
    </source>
</evidence>
<comment type="pathway">
    <text evidence="2 10">Amino-acid biosynthesis; L-methionine biosynthesis via de novo pathway; L-methionine from L-homocysteine (MetE route): step 1/1.</text>
</comment>
<evidence type="ECO:0000259" key="15">
    <source>
        <dbReference type="Pfam" id="PF08267"/>
    </source>
</evidence>
<reference evidence="17" key="2">
    <citation type="submission" date="2011-02" db="EMBL/GenBank/DDBJ databases">
        <title>The complete genome of Syntrophobotulus glycolicus DSM 8271.</title>
        <authorList>
            <person name="Lucas S."/>
            <person name="Copeland A."/>
            <person name="Lapidus A."/>
            <person name="Bruce D."/>
            <person name="Goodwin L."/>
            <person name="Pitluck S."/>
            <person name="Kyrpides N."/>
            <person name="Mavromatis K."/>
            <person name="Pagani I."/>
            <person name="Ivanova N."/>
            <person name="Mikhailova N."/>
            <person name="Chertkov O."/>
            <person name="Held B."/>
            <person name="Detter J.C."/>
            <person name="Tapia R."/>
            <person name="Han C."/>
            <person name="Land M."/>
            <person name="Hauser L."/>
            <person name="Markowitz V."/>
            <person name="Cheng J.-F."/>
            <person name="Hugenholtz P."/>
            <person name="Woyke T."/>
            <person name="Wu D."/>
            <person name="Spring S."/>
            <person name="Schroeder M."/>
            <person name="Brambilla E."/>
            <person name="Klenk H.-P."/>
            <person name="Eisen J.A."/>
        </authorList>
    </citation>
    <scope>NUCLEOTIDE SEQUENCE [LARGE SCALE GENOMIC DNA]</scope>
    <source>
        <strain evidence="17">DSM 8271 / FlGlyR</strain>
    </source>
</reference>
<feature type="binding site" evidence="12">
    <location>
        <position position="646"/>
    </location>
    <ligand>
        <name>Zn(2+)</name>
        <dbReference type="ChEBI" id="CHEBI:29105"/>
        <label>1</label>
        <note>catalytic</note>
    </ligand>
</feature>
<feature type="binding site" evidence="10 11">
    <location>
        <position position="603"/>
    </location>
    <ligand>
        <name>L-homocysteine</name>
        <dbReference type="ChEBI" id="CHEBI:58199"/>
    </ligand>
</feature>
<dbReference type="PANTHER" id="PTHR30519">
    <property type="entry name" value="5-METHYLTETRAHYDROPTEROYLTRIGLUTAMATE--HOMOCYSTEINE METHYLTRANSFERASE"/>
    <property type="match status" value="1"/>
</dbReference>
<feature type="binding site" evidence="12">
    <location>
        <position position="670"/>
    </location>
    <ligand>
        <name>Zn(2+)</name>
        <dbReference type="ChEBI" id="CHEBI:29105"/>
        <label>1</label>
        <note>catalytic</note>
    </ligand>
</feature>
<dbReference type="AlphaFoldDB" id="F0SZ12"/>
<feature type="binding site" evidence="10">
    <location>
        <position position="646"/>
    </location>
    <ligand>
        <name>Zn(2+)</name>
        <dbReference type="ChEBI" id="CHEBI:29105"/>
        <note>catalytic</note>
    </ligand>
</feature>
<evidence type="ECO:0000256" key="4">
    <source>
        <dbReference type="ARBA" id="ARBA00022603"/>
    </source>
</evidence>
<evidence type="ECO:0000256" key="6">
    <source>
        <dbReference type="ARBA" id="ARBA00022679"/>
    </source>
</evidence>
<feature type="domain" description="Cobalamin-independent methionine synthase MetE C-terminal/archaeal" evidence="14">
    <location>
        <begin position="430"/>
        <end position="751"/>
    </location>
</feature>
<evidence type="ECO:0000256" key="11">
    <source>
        <dbReference type="PIRSR" id="PIRSR000382-1"/>
    </source>
</evidence>
<dbReference type="InterPro" id="IPR038071">
    <property type="entry name" value="UROD/MetE-like_sf"/>
</dbReference>
<dbReference type="EC" id="2.1.1.14" evidence="10"/>
<feature type="binding site" evidence="10">
    <location>
        <begin position="16"/>
        <end position="19"/>
    </location>
    <ligand>
        <name>5-methyltetrahydropteroyltri-L-glutamate</name>
        <dbReference type="ChEBI" id="CHEBI:58207"/>
    </ligand>
</feature>
<protein>
    <recommendedName>
        <fullName evidence="10">5-methyltetrahydropteroyltriglutamate--homocysteine methyltransferase</fullName>
        <ecNumber evidence="10">2.1.1.14</ecNumber>
    </recommendedName>
    <alternativeName>
        <fullName evidence="10">Cobalamin-independent methionine synthase</fullName>
    </alternativeName>
    <alternativeName>
        <fullName evidence="10">Methionine synthase, vitamin-B12 independent isozyme</fullName>
    </alternativeName>
</protein>
<dbReference type="InterPro" id="IPR002629">
    <property type="entry name" value="Met_Synth_C/arc"/>
</dbReference>
<feature type="binding site" evidence="12">
    <location>
        <position position="648"/>
    </location>
    <ligand>
        <name>Zn(2+)</name>
        <dbReference type="ChEBI" id="CHEBI:29105"/>
        <label>1</label>
        <note>catalytic</note>
    </ligand>
</feature>
<keyword evidence="9 10" id="KW-0486">Methionine biosynthesis</keyword>
<keyword evidence="5 10" id="KW-0028">Amino-acid biosynthesis</keyword>
<sequence length="764" mass="87705">MSKSSVIGFPRIGSLRELKHWTEDYFAGKLSLTQLHKNAAGLREQHWLWQKQKDIDFIPSNDFSFYDGVLDTACFLNLIPREYQDLGLHDTDTYFAMARGYQGEKGDVKALAMRKWFNTNYHYIVPVFDDDTEVRLNTDGPFSYYREAMKLGIKTKPVLLGPFTLLKLADYRGVKKAEDFAGPLISAYREVFSKFHSLGAEWLQMDEPILVTDLTQEEIGLFKDLYTGLLTGKEDLKVLLQTYFGDVRDVYREIMKLGFDGIGLDFLEGKKNLQLLEENGFPKNTLLFAGVVNGKNIWRNNYEKTRKMINQFTAKITEENIVINTSCSLLHVPYSLENEDNMDQKYKNHFAFAREKLQELGDLKELLDDQDEEKNEKYLQQIALRKTKEDDVNPGIQKRIKALSEKDFKRCPDFEEREKLQKAKLKLPVLPATTIGSFPQTAEVKAWRAKLKKKELAPAQYEENIKKKIAQCIAQQEEIGLDVLVHGEFERNDMVEYFGENLEGFLFTQKAWVQSYGTRCVKPPIIWTDIERKNPITLKYSTYAQSLTAKPVKGMLTGPVTILNWSFPREDISDKETAFQIALAIRDEVLDLEAHGIRVIQIDEAALKEKLPIRRADWHTEYLDWAISAFRLVHSSVRPETQIHTHMCYSEFGQMIKDIEAMDADVISFEASRSNLAIVNSLVEAGFQTEVGPGVYDIHSPRVPSKEEILKALKGMLGKIEQAKLWVNPDCGLKTRGETETIASLKNVVQAVLEIREEIKARQD</sequence>
<dbReference type="eggNOG" id="COG0620">
    <property type="taxonomic scope" value="Bacteria"/>
</dbReference>
<feature type="binding site" evidence="11">
    <location>
        <position position="120"/>
    </location>
    <ligand>
        <name>5-methyltetrahydropteroyltri-L-glutamate</name>
        <dbReference type="ChEBI" id="CHEBI:58207"/>
    </ligand>
</feature>
<dbReference type="GO" id="GO:0008270">
    <property type="term" value="F:zinc ion binding"/>
    <property type="evidence" value="ECO:0007669"/>
    <property type="project" value="InterPro"/>
</dbReference>
<evidence type="ECO:0000256" key="12">
    <source>
        <dbReference type="PIRSR" id="PIRSR000382-2"/>
    </source>
</evidence>
<dbReference type="NCBIfam" id="TIGR01371">
    <property type="entry name" value="met_syn_B12ind"/>
    <property type="match status" value="1"/>
</dbReference>
<keyword evidence="8 10" id="KW-0862">Zinc</keyword>
<dbReference type="SUPFAM" id="SSF51726">
    <property type="entry name" value="UROD/MetE-like"/>
    <property type="match status" value="2"/>
</dbReference>
<comment type="cofactor">
    <cofactor evidence="12">
        <name>Zn(2+)</name>
        <dbReference type="ChEBI" id="CHEBI:29105"/>
    </cofactor>
    <text evidence="12">Binds 2 Zn(2+) ions per subunit.</text>
</comment>
<dbReference type="CDD" id="cd03312">
    <property type="entry name" value="CIMS_N_terminal_like"/>
    <property type="match status" value="1"/>
</dbReference>
<dbReference type="STRING" id="645991.Sgly_2860"/>
<keyword evidence="4 10" id="KW-0489">Methyltransferase</keyword>
<feature type="binding site" evidence="10">
    <location>
        <position position="488"/>
    </location>
    <ligand>
        <name>L-homocysteine</name>
        <dbReference type="ChEBI" id="CHEBI:58199"/>
    </ligand>
</feature>
<organism evidence="16 17">
    <name type="scientific">Syntrophobotulus glycolicus (strain DSM 8271 / FlGlyR)</name>
    <dbReference type="NCBI Taxonomy" id="645991"/>
    <lineage>
        <taxon>Bacteria</taxon>
        <taxon>Bacillati</taxon>
        <taxon>Bacillota</taxon>
        <taxon>Clostridia</taxon>
        <taxon>Eubacteriales</taxon>
        <taxon>Desulfitobacteriaceae</taxon>
        <taxon>Syntrophobotulus</taxon>
    </lineage>
</organism>
<dbReference type="GO" id="GO:0009086">
    <property type="term" value="P:methionine biosynthetic process"/>
    <property type="evidence" value="ECO:0007669"/>
    <property type="project" value="UniProtKB-UniRule"/>
</dbReference>
<evidence type="ECO:0000313" key="17">
    <source>
        <dbReference type="Proteomes" id="UP000007488"/>
    </source>
</evidence>
<keyword evidence="10" id="KW-0677">Repeat</keyword>
<dbReference type="HOGENOM" id="CLU_013175_0_0_9"/>
<evidence type="ECO:0000256" key="9">
    <source>
        <dbReference type="ARBA" id="ARBA00023167"/>
    </source>
</evidence>
<feature type="binding site" evidence="10 11">
    <location>
        <begin position="519"/>
        <end position="520"/>
    </location>
    <ligand>
        <name>5-methyltetrahydropteroyltri-L-glutamate</name>
        <dbReference type="ChEBI" id="CHEBI:58207"/>
    </ligand>
</feature>
<comment type="catalytic activity">
    <reaction evidence="10">
        <text>5-methyltetrahydropteroyltri-L-glutamate + L-homocysteine = tetrahydropteroyltri-L-glutamate + L-methionine</text>
        <dbReference type="Rhea" id="RHEA:21196"/>
        <dbReference type="ChEBI" id="CHEBI:57844"/>
        <dbReference type="ChEBI" id="CHEBI:58140"/>
        <dbReference type="ChEBI" id="CHEBI:58199"/>
        <dbReference type="ChEBI" id="CHEBI:58207"/>
        <dbReference type="EC" id="2.1.1.14"/>
    </reaction>
</comment>
<keyword evidence="17" id="KW-1185">Reference proteome</keyword>
<feature type="binding site" evidence="12">
    <location>
        <position position="731"/>
    </location>
    <ligand>
        <name>Zn(2+)</name>
        <dbReference type="ChEBI" id="CHEBI:29105"/>
        <label>1</label>
        <note>catalytic</note>
    </ligand>
</feature>
<dbReference type="RefSeq" id="WP_013625950.1">
    <property type="nucleotide sequence ID" value="NC_015172.1"/>
</dbReference>
<comment type="cofactor">
    <cofactor evidence="10">
        <name>Zn(2+)</name>
        <dbReference type="ChEBI" id="CHEBI:29105"/>
    </cofactor>
    <text evidence="10">Binds 1 zinc ion per subunit.</text>
</comment>